<keyword evidence="7" id="KW-0804">Transcription</keyword>
<keyword evidence="8" id="KW-0539">Nucleus</keyword>
<evidence type="ECO:0000313" key="12">
    <source>
        <dbReference type="Proteomes" id="UP000308365"/>
    </source>
</evidence>
<dbReference type="GO" id="GO:0005634">
    <property type="term" value="C:nucleus"/>
    <property type="evidence" value="ECO:0007669"/>
    <property type="project" value="UniProtKB-SubCell"/>
</dbReference>
<dbReference type="PROSITE" id="PS00028">
    <property type="entry name" value="ZINC_FINGER_C2H2_1"/>
    <property type="match status" value="1"/>
</dbReference>
<name>A0A4U1EEX9_MONMO</name>
<evidence type="ECO:0000256" key="7">
    <source>
        <dbReference type="ARBA" id="ARBA00023163"/>
    </source>
</evidence>
<evidence type="ECO:0000256" key="1">
    <source>
        <dbReference type="ARBA" id="ARBA00004123"/>
    </source>
</evidence>
<keyword evidence="5" id="KW-0862">Zinc</keyword>
<keyword evidence="4 9" id="KW-0863">Zinc-finger</keyword>
<sequence length="264" mass="30384">FISRFKRLRSQKSVSSNHTAGKLKIRNIQVSHINRFYYKKTDVIITYYCLETFCWRMELPVHLASHTGEMPFKGCACSQQLMKKKFMQSKGTKLHGAPKLHTCPTRAKFFLSQRELQLHQAFKHCGELFACKEFCCVQQEWPVDAHQGQTQELEGIHAFTQKAGLNLHLSRHVGQKPFQCHLCGYTFCTQAGLEKRNLTTPQLPFFENSPNTEADLKRVPPGGSHFCRICGKTFKVMSQLCGHVRQHKGVRKFNCTERGSKFTQ</sequence>
<gene>
    <name evidence="11" type="ORF">EI555_019821</name>
</gene>
<comment type="caution">
    <text evidence="11">The sequence shown here is derived from an EMBL/GenBank/DDBJ whole genome shotgun (WGS) entry which is preliminary data.</text>
</comment>
<dbReference type="SMART" id="SM00355">
    <property type="entry name" value="ZnF_C2H2"/>
    <property type="match status" value="2"/>
</dbReference>
<comment type="subcellular location">
    <subcellularLocation>
        <location evidence="1">Nucleus</location>
    </subcellularLocation>
</comment>
<evidence type="ECO:0000313" key="11">
    <source>
        <dbReference type="EMBL" id="TKC34598.1"/>
    </source>
</evidence>
<keyword evidence="2" id="KW-0479">Metal-binding</keyword>
<evidence type="ECO:0000256" key="5">
    <source>
        <dbReference type="ARBA" id="ARBA00022833"/>
    </source>
</evidence>
<evidence type="ECO:0000256" key="4">
    <source>
        <dbReference type="ARBA" id="ARBA00022771"/>
    </source>
</evidence>
<evidence type="ECO:0000259" key="10">
    <source>
        <dbReference type="PROSITE" id="PS50157"/>
    </source>
</evidence>
<dbReference type="PANTHER" id="PTHR47772:SF13">
    <property type="entry name" value="GASTRULA ZINC FINGER PROTEIN XLCGF49.1-LIKE-RELATED"/>
    <property type="match status" value="1"/>
</dbReference>
<keyword evidence="3" id="KW-0677">Repeat</keyword>
<dbReference type="PROSITE" id="PS50157">
    <property type="entry name" value="ZINC_FINGER_C2H2_2"/>
    <property type="match status" value="1"/>
</dbReference>
<protein>
    <recommendedName>
        <fullName evidence="10">C2H2-type domain-containing protein</fullName>
    </recommendedName>
</protein>
<dbReference type="SUPFAM" id="SSF57667">
    <property type="entry name" value="beta-beta-alpha zinc fingers"/>
    <property type="match status" value="2"/>
</dbReference>
<accession>A0A4U1EEX9</accession>
<dbReference type="InterPro" id="IPR036236">
    <property type="entry name" value="Znf_C2H2_sf"/>
</dbReference>
<dbReference type="AlphaFoldDB" id="A0A4U1EEX9"/>
<evidence type="ECO:0000256" key="3">
    <source>
        <dbReference type="ARBA" id="ARBA00022737"/>
    </source>
</evidence>
<dbReference type="Gene3D" id="3.30.160.60">
    <property type="entry name" value="Classic Zinc Finger"/>
    <property type="match status" value="2"/>
</dbReference>
<evidence type="ECO:0000256" key="8">
    <source>
        <dbReference type="ARBA" id="ARBA00023242"/>
    </source>
</evidence>
<feature type="non-terminal residue" evidence="11">
    <location>
        <position position="1"/>
    </location>
</feature>
<evidence type="ECO:0000256" key="9">
    <source>
        <dbReference type="PROSITE-ProRule" id="PRU00042"/>
    </source>
</evidence>
<dbReference type="Proteomes" id="UP000308365">
    <property type="component" value="Unassembled WGS sequence"/>
</dbReference>
<dbReference type="GO" id="GO:0008270">
    <property type="term" value="F:zinc ion binding"/>
    <property type="evidence" value="ECO:0007669"/>
    <property type="project" value="UniProtKB-KW"/>
</dbReference>
<evidence type="ECO:0000256" key="2">
    <source>
        <dbReference type="ARBA" id="ARBA00022723"/>
    </source>
</evidence>
<reference evidence="12" key="1">
    <citation type="journal article" date="2019" name="IScience">
        <title>Narwhal Genome Reveals Long-Term Low Genetic Diversity despite Current Large Abundance Size.</title>
        <authorList>
            <person name="Westbury M.V."/>
            <person name="Petersen B."/>
            <person name="Garde E."/>
            <person name="Heide-Jorgensen M.P."/>
            <person name="Lorenzen E.D."/>
        </authorList>
    </citation>
    <scope>NUCLEOTIDE SEQUENCE [LARGE SCALE GENOMIC DNA]</scope>
</reference>
<dbReference type="InterPro" id="IPR013087">
    <property type="entry name" value="Znf_C2H2_type"/>
</dbReference>
<dbReference type="EMBL" id="RWIC01001807">
    <property type="protein sequence ID" value="TKC34598.1"/>
    <property type="molecule type" value="Genomic_DNA"/>
</dbReference>
<feature type="domain" description="C2H2-type" evidence="10">
    <location>
        <begin position="225"/>
        <end position="252"/>
    </location>
</feature>
<dbReference type="InterPro" id="IPR050636">
    <property type="entry name" value="C2H2-ZF_domain-containing"/>
</dbReference>
<evidence type="ECO:0000256" key="6">
    <source>
        <dbReference type="ARBA" id="ARBA00023015"/>
    </source>
</evidence>
<dbReference type="PANTHER" id="PTHR47772">
    <property type="entry name" value="ZINC FINGER PROTEIN 200"/>
    <property type="match status" value="1"/>
</dbReference>
<organism evidence="11 12">
    <name type="scientific">Monodon monoceros</name>
    <name type="common">Narwhal</name>
    <name type="synonym">Ceratodon monodon</name>
    <dbReference type="NCBI Taxonomy" id="40151"/>
    <lineage>
        <taxon>Eukaryota</taxon>
        <taxon>Metazoa</taxon>
        <taxon>Chordata</taxon>
        <taxon>Craniata</taxon>
        <taxon>Vertebrata</taxon>
        <taxon>Euteleostomi</taxon>
        <taxon>Mammalia</taxon>
        <taxon>Eutheria</taxon>
        <taxon>Laurasiatheria</taxon>
        <taxon>Artiodactyla</taxon>
        <taxon>Whippomorpha</taxon>
        <taxon>Cetacea</taxon>
        <taxon>Odontoceti</taxon>
        <taxon>Monodontidae</taxon>
        <taxon>Monodon</taxon>
    </lineage>
</organism>
<proteinExistence type="predicted"/>
<keyword evidence="6" id="KW-0805">Transcription regulation</keyword>